<accession>A0AAV7S591</accession>
<feature type="compositionally biased region" description="Basic and acidic residues" evidence="1">
    <location>
        <begin position="36"/>
        <end position="47"/>
    </location>
</feature>
<evidence type="ECO:0000256" key="1">
    <source>
        <dbReference type="SAM" id="MobiDB-lite"/>
    </source>
</evidence>
<name>A0AAV7S591_PLEWA</name>
<dbReference type="AlphaFoldDB" id="A0AAV7S591"/>
<protein>
    <submittedName>
        <fullName evidence="2">Uncharacterized protein</fullName>
    </submittedName>
</protein>
<evidence type="ECO:0000313" key="3">
    <source>
        <dbReference type="Proteomes" id="UP001066276"/>
    </source>
</evidence>
<feature type="region of interest" description="Disordered" evidence="1">
    <location>
        <begin position="1"/>
        <end position="78"/>
    </location>
</feature>
<dbReference type="Proteomes" id="UP001066276">
    <property type="component" value="Chromosome 5"/>
</dbReference>
<reference evidence="2" key="1">
    <citation type="journal article" date="2022" name="bioRxiv">
        <title>Sequencing and chromosome-scale assembly of the giantPleurodeles waltlgenome.</title>
        <authorList>
            <person name="Brown T."/>
            <person name="Elewa A."/>
            <person name="Iarovenko S."/>
            <person name="Subramanian E."/>
            <person name="Araus A.J."/>
            <person name="Petzold A."/>
            <person name="Susuki M."/>
            <person name="Suzuki K.-i.T."/>
            <person name="Hayashi T."/>
            <person name="Toyoda A."/>
            <person name="Oliveira C."/>
            <person name="Osipova E."/>
            <person name="Leigh N.D."/>
            <person name="Simon A."/>
            <person name="Yun M.H."/>
        </authorList>
    </citation>
    <scope>NUCLEOTIDE SEQUENCE</scope>
    <source>
        <strain evidence="2">20211129_DDA</strain>
        <tissue evidence="2">Liver</tissue>
    </source>
</reference>
<keyword evidence="3" id="KW-1185">Reference proteome</keyword>
<gene>
    <name evidence="2" type="ORF">NDU88_011095</name>
</gene>
<organism evidence="2 3">
    <name type="scientific">Pleurodeles waltl</name>
    <name type="common">Iberian ribbed newt</name>
    <dbReference type="NCBI Taxonomy" id="8319"/>
    <lineage>
        <taxon>Eukaryota</taxon>
        <taxon>Metazoa</taxon>
        <taxon>Chordata</taxon>
        <taxon>Craniata</taxon>
        <taxon>Vertebrata</taxon>
        <taxon>Euteleostomi</taxon>
        <taxon>Amphibia</taxon>
        <taxon>Batrachia</taxon>
        <taxon>Caudata</taxon>
        <taxon>Salamandroidea</taxon>
        <taxon>Salamandridae</taxon>
        <taxon>Pleurodelinae</taxon>
        <taxon>Pleurodeles</taxon>
    </lineage>
</organism>
<evidence type="ECO:0000313" key="2">
    <source>
        <dbReference type="EMBL" id="KAJ1158405.1"/>
    </source>
</evidence>
<proteinExistence type="predicted"/>
<dbReference type="EMBL" id="JANPWB010000009">
    <property type="protein sequence ID" value="KAJ1158405.1"/>
    <property type="molecule type" value="Genomic_DNA"/>
</dbReference>
<sequence>MCGARAFPFSDRASKSKRSPGERESAGASRARRATKREGARASDQKGRRSASTLGEIFSESGKDPTHSCSTKLAARVA</sequence>
<comment type="caution">
    <text evidence="2">The sequence shown here is derived from an EMBL/GenBank/DDBJ whole genome shotgun (WGS) entry which is preliminary data.</text>
</comment>